<dbReference type="Proteomes" id="UP000244225">
    <property type="component" value="Unassembled WGS sequence"/>
</dbReference>
<protein>
    <submittedName>
        <fullName evidence="1">Uncharacterized protein</fullName>
    </submittedName>
</protein>
<evidence type="ECO:0000313" key="1">
    <source>
        <dbReference type="EMBL" id="PTX17979.1"/>
    </source>
</evidence>
<comment type="caution">
    <text evidence="1">The sequence shown here is derived from an EMBL/GenBank/DDBJ whole genome shotgun (WGS) entry which is preliminary data.</text>
</comment>
<gene>
    <name evidence="1" type="ORF">C8N40_10717</name>
</gene>
<name>A0A2T5YF79_9BACT</name>
<evidence type="ECO:0000313" key="2">
    <source>
        <dbReference type="Proteomes" id="UP000244225"/>
    </source>
</evidence>
<accession>A0A2T5YF79</accession>
<dbReference type="AlphaFoldDB" id="A0A2T5YF79"/>
<proteinExistence type="predicted"/>
<keyword evidence="2" id="KW-1185">Reference proteome</keyword>
<reference evidence="1 2" key="1">
    <citation type="submission" date="2018-04" db="EMBL/GenBank/DDBJ databases">
        <title>Genomic Encyclopedia of Archaeal and Bacterial Type Strains, Phase II (KMG-II): from individual species to whole genera.</title>
        <authorList>
            <person name="Goeker M."/>
        </authorList>
    </citation>
    <scope>NUCLEOTIDE SEQUENCE [LARGE SCALE GENOMIC DNA]</scope>
    <source>
        <strain evidence="1 2">DSM 100162</strain>
    </source>
</reference>
<dbReference type="EMBL" id="QBKI01000007">
    <property type="protein sequence ID" value="PTX17979.1"/>
    <property type="molecule type" value="Genomic_DNA"/>
</dbReference>
<sequence length="37" mass="4132">MYTFLLTQKASYKLASSTAKSYAGAKLAAENRKVKYK</sequence>
<organism evidence="1 2">
    <name type="scientific">Pontibacter mucosus</name>
    <dbReference type="NCBI Taxonomy" id="1649266"/>
    <lineage>
        <taxon>Bacteria</taxon>
        <taxon>Pseudomonadati</taxon>
        <taxon>Bacteroidota</taxon>
        <taxon>Cytophagia</taxon>
        <taxon>Cytophagales</taxon>
        <taxon>Hymenobacteraceae</taxon>
        <taxon>Pontibacter</taxon>
    </lineage>
</organism>